<dbReference type="PROSITE" id="PS51318">
    <property type="entry name" value="TAT"/>
    <property type="match status" value="1"/>
</dbReference>
<feature type="domain" description="Calcineurin-like phosphoesterase" evidence="3">
    <location>
        <begin position="71"/>
        <end position="231"/>
    </location>
</feature>
<keyword evidence="2" id="KW-0378">Hydrolase</keyword>
<dbReference type="Gene3D" id="3.60.21.10">
    <property type="match status" value="1"/>
</dbReference>
<keyword evidence="5" id="KW-1185">Reference proteome</keyword>
<dbReference type="InterPro" id="IPR029052">
    <property type="entry name" value="Metallo-depent_PP-like"/>
</dbReference>
<comment type="caution">
    <text evidence="4">The sequence shown here is derived from an EMBL/GenBank/DDBJ whole genome shotgun (WGS) entry which is preliminary data.</text>
</comment>
<protein>
    <submittedName>
        <fullName evidence="4">Metallophosphoesterase</fullName>
    </submittedName>
</protein>
<dbReference type="InterPro" id="IPR004843">
    <property type="entry name" value="Calcineurin-like_PHP"/>
</dbReference>
<dbReference type="InterPro" id="IPR006311">
    <property type="entry name" value="TAT_signal"/>
</dbReference>
<dbReference type="GO" id="GO:0046872">
    <property type="term" value="F:metal ion binding"/>
    <property type="evidence" value="ECO:0007669"/>
    <property type="project" value="UniProtKB-KW"/>
</dbReference>
<dbReference type="InterPro" id="IPR051158">
    <property type="entry name" value="Metallophosphoesterase_sf"/>
</dbReference>
<evidence type="ECO:0000256" key="1">
    <source>
        <dbReference type="ARBA" id="ARBA00022723"/>
    </source>
</evidence>
<evidence type="ECO:0000259" key="3">
    <source>
        <dbReference type="Pfam" id="PF00149"/>
    </source>
</evidence>
<dbReference type="SUPFAM" id="SSF56300">
    <property type="entry name" value="Metallo-dependent phosphatases"/>
    <property type="match status" value="1"/>
</dbReference>
<reference evidence="4 5" key="1">
    <citation type="submission" date="2018-05" db="EMBL/GenBank/DDBJ databases">
        <title>Lujinxingia marina gen. nov. sp. nov., a new facultative anaerobic member of the class Deltaproteobacteria, and proposal of Lujinxingaceae fam. nov.</title>
        <authorList>
            <person name="Li C.-M."/>
        </authorList>
    </citation>
    <scope>NUCLEOTIDE SEQUENCE [LARGE SCALE GENOMIC DNA]</scope>
    <source>
        <strain evidence="4 5">B210</strain>
    </source>
</reference>
<dbReference type="OrthoDB" id="9780884at2"/>
<dbReference type="NCBIfam" id="TIGR01409">
    <property type="entry name" value="TAT_signal_seq"/>
    <property type="match status" value="1"/>
</dbReference>
<sequence length="291" mass="31387">MSPARPSLSPGDISDDMTLTRREFLKGLGGLATAGVLTGGIDLLAIEPGWLEVTTHRVRIKGLSAHLEGYRVAQVTDVHMATFGPLHHAMIAALDRFEPRLVALTGDILERDSRLEDVEVLCDVLASPGRRVVATLGNWEHRAGFGVEAIAHLYRRHQIALYVNEHVTLPEGVVLACTDDASFGQGDILKTCRNFPPSDLSLLLTHAPGILEPYPVGAPRFDLTLSGHTHGGQVRLFGLTPVRPPGSGRFISGVYHTGAGLTYVSRGIGTSTLPIRLGCRPELALFEFVRA</sequence>
<dbReference type="GO" id="GO:0016020">
    <property type="term" value="C:membrane"/>
    <property type="evidence" value="ECO:0007669"/>
    <property type="project" value="GOC"/>
</dbReference>
<dbReference type="RefSeq" id="WP_111728923.1">
    <property type="nucleotide sequence ID" value="NZ_QHKO01000002.1"/>
</dbReference>
<evidence type="ECO:0000313" key="5">
    <source>
        <dbReference type="Proteomes" id="UP000249169"/>
    </source>
</evidence>
<organism evidence="4 5">
    <name type="scientific">Lujinxingia litoralis</name>
    <dbReference type="NCBI Taxonomy" id="2211119"/>
    <lineage>
        <taxon>Bacteria</taxon>
        <taxon>Deltaproteobacteria</taxon>
        <taxon>Bradymonadales</taxon>
        <taxon>Lujinxingiaceae</taxon>
        <taxon>Lujinxingia</taxon>
    </lineage>
</organism>
<dbReference type="EMBL" id="QHKO01000002">
    <property type="protein sequence ID" value="RAL23665.1"/>
    <property type="molecule type" value="Genomic_DNA"/>
</dbReference>
<dbReference type="GO" id="GO:0009245">
    <property type="term" value="P:lipid A biosynthetic process"/>
    <property type="evidence" value="ECO:0007669"/>
    <property type="project" value="TreeGrafter"/>
</dbReference>
<dbReference type="PANTHER" id="PTHR31302:SF31">
    <property type="entry name" value="PHOSPHODIESTERASE YAEI"/>
    <property type="match status" value="1"/>
</dbReference>
<gene>
    <name evidence="4" type="ORF">DL240_05760</name>
</gene>
<proteinExistence type="predicted"/>
<dbReference type="GO" id="GO:0008758">
    <property type="term" value="F:UDP-2,3-diacylglucosamine hydrolase activity"/>
    <property type="evidence" value="ECO:0007669"/>
    <property type="project" value="TreeGrafter"/>
</dbReference>
<dbReference type="Proteomes" id="UP000249169">
    <property type="component" value="Unassembled WGS sequence"/>
</dbReference>
<evidence type="ECO:0000256" key="2">
    <source>
        <dbReference type="ARBA" id="ARBA00022801"/>
    </source>
</evidence>
<name>A0A328C6U4_9DELT</name>
<keyword evidence="1" id="KW-0479">Metal-binding</keyword>
<dbReference type="InterPro" id="IPR019546">
    <property type="entry name" value="TAT_signal_bac_arc"/>
</dbReference>
<dbReference type="Pfam" id="PF00149">
    <property type="entry name" value="Metallophos"/>
    <property type="match status" value="1"/>
</dbReference>
<dbReference type="PANTHER" id="PTHR31302">
    <property type="entry name" value="TRANSMEMBRANE PROTEIN WITH METALLOPHOSPHOESTERASE DOMAIN-RELATED"/>
    <property type="match status" value="1"/>
</dbReference>
<evidence type="ECO:0000313" key="4">
    <source>
        <dbReference type="EMBL" id="RAL23665.1"/>
    </source>
</evidence>
<accession>A0A328C6U4</accession>
<dbReference type="AlphaFoldDB" id="A0A328C6U4"/>